<evidence type="ECO:0000313" key="2">
    <source>
        <dbReference type="WBParaSite" id="JU765_v2.g18068.t1"/>
    </source>
</evidence>
<accession>A0AC34QP35</accession>
<reference evidence="2" key="1">
    <citation type="submission" date="2022-11" db="UniProtKB">
        <authorList>
            <consortium name="WormBaseParasite"/>
        </authorList>
    </citation>
    <scope>IDENTIFICATION</scope>
</reference>
<dbReference type="WBParaSite" id="JU765_v2.g18068.t1">
    <property type="protein sequence ID" value="JU765_v2.g18068.t1"/>
    <property type="gene ID" value="JU765_v2.g18068"/>
</dbReference>
<evidence type="ECO:0000313" key="1">
    <source>
        <dbReference type="Proteomes" id="UP000887576"/>
    </source>
</evidence>
<protein>
    <submittedName>
        <fullName evidence="2">Uncharacterized protein</fullName>
    </submittedName>
</protein>
<name>A0AC34QP35_9BILA</name>
<organism evidence="1 2">
    <name type="scientific">Panagrolaimus sp. JU765</name>
    <dbReference type="NCBI Taxonomy" id="591449"/>
    <lineage>
        <taxon>Eukaryota</taxon>
        <taxon>Metazoa</taxon>
        <taxon>Ecdysozoa</taxon>
        <taxon>Nematoda</taxon>
        <taxon>Chromadorea</taxon>
        <taxon>Rhabditida</taxon>
        <taxon>Tylenchina</taxon>
        <taxon>Panagrolaimomorpha</taxon>
        <taxon>Panagrolaimoidea</taxon>
        <taxon>Panagrolaimidae</taxon>
        <taxon>Panagrolaimus</taxon>
    </lineage>
</organism>
<sequence length="192" mass="21560">MASVVEGHLAQRITHHFHFRAKTRFNRCEHGFVSGSVGERHVGRQHPANQLLQRRRDHFNARKLDWQRKAAERIGFQRGGVPGSVVDKRKSPDRFHRLRRVDEEVCVVSGAKDGAATCSVAGADLGELFARNKERDALLAPRRQTTRHRLDRCDGREQPTCGGIQQGPACLLPIVLSVQKTTSKENLAKFGI</sequence>
<dbReference type="Proteomes" id="UP000887576">
    <property type="component" value="Unplaced"/>
</dbReference>
<proteinExistence type="predicted"/>